<dbReference type="CDD" id="cd06223">
    <property type="entry name" value="PRTases_typeI"/>
    <property type="match status" value="1"/>
</dbReference>
<dbReference type="Pfam" id="PF18912">
    <property type="entry name" value="DZR_2"/>
    <property type="match status" value="1"/>
</dbReference>
<dbReference type="InterPro" id="IPR051910">
    <property type="entry name" value="ComF/GntX_DNA_util-trans"/>
</dbReference>
<accession>A0ABU4WHF0</accession>
<dbReference type="PANTHER" id="PTHR47505:SF1">
    <property type="entry name" value="DNA UTILIZATION PROTEIN YHGH"/>
    <property type="match status" value="1"/>
</dbReference>
<dbReference type="SUPFAM" id="SSF53271">
    <property type="entry name" value="PRTase-like"/>
    <property type="match status" value="1"/>
</dbReference>
<dbReference type="RefSeq" id="WP_370397090.1">
    <property type="nucleotide sequence ID" value="NZ_JALBUT010000005.1"/>
</dbReference>
<dbReference type="PANTHER" id="PTHR47505">
    <property type="entry name" value="DNA UTILIZATION PROTEIN YHGH"/>
    <property type="match status" value="1"/>
</dbReference>
<proteinExistence type="inferred from homology"/>
<evidence type="ECO:0000313" key="3">
    <source>
        <dbReference type="EMBL" id="MDX8415644.1"/>
    </source>
</evidence>
<comment type="similarity">
    <text evidence="1">Belongs to the ComF/GntX family.</text>
</comment>
<reference evidence="3 4" key="1">
    <citation type="submission" date="2022-03" db="EMBL/GenBank/DDBJ databases">
        <title>Novel taxa within the pig intestine.</title>
        <authorList>
            <person name="Wylensek D."/>
            <person name="Bishof K."/>
            <person name="Afrizal A."/>
            <person name="Clavel T."/>
        </authorList>
    </citation>
    <scope>NUCLEOTIDE SEQUENCE [LARGE SCALE GENOMIC DNA]</scope>
    <source>
        <strain evidence="3 4">CLA-KB-P66</strain>
    </source>
</reference>
<dbReference type="InterPro" id="IPR044005">
    <property type="entry name" value="DZR_2"/>
</dbReference>
<dbReference type="InterPro" id="IPR000836">
    <property type="entry name" value="PRTase_dom"/>
</dbReference>
<keyword evidence="4" id="KW-1185">Reference proteome</keyword>
<dbReference type="EMBL" id="JALBUT010000005">
    <property type="protein sequence ID" value="MDX8415644.1"/>
    <property type="molecule type" value="Genomic_DNA"/>
</dbReference>
<sequence length="238" mass="26882">MKIFERLLDLIFPRHCIVCGKENPSGEFRYLCEDCANKPFITQVERCKRCAEIVSMPCSICAKCASDELYFEKSLVVCEYADAGRSLVLELKYHGGIYVAEDMARLLNRVANFREYFDGAILVPAPLHSKRMRKRAYNQSEVFCRAIVNLYPELNLKVENLLLRKKFTPTQTALSKKDRIENVRGAFAVNGGLNISKSAKIIVADDVMTSGATLNECARTLKRAGFENISAFAFARRS</sequence>
<evidence type="ECO:0000259" key="2">
    <source>
        <dbReference type="Pfam" id="PF18912"/>
    </source>
</evidence>
<dbReference type="InterPro" id="IPR029057">
    <property type="entry name" value="PRTase-like"/>
</dbReference>
<evidence type="ECO:0000313" key="4">
    <source>
        <dbReference type="Proteomes" id="UP001275932"/>
    </source>
</evidence>
<gene>
    <name evidence="3" type="ORF">MOX91_05550</name>
</gene>
<dbReference type="Gene3D" id="3.40.50.2020">
    <property type="match status" value="1"/>
</dbReference>
<comment type="caution">
    <text evidence="3">The sequence shown here is derived from an EMBL/GenBank/DDBJ whole genome shotgun (WGS) entry which is preliminary data.</text>
</comment>
<dbReference type="Proteomes" id="UP001275932">
    <property type="component" value="Unassembled WGS sequence"/>
</dbReference>
<protein>
    <submittedName>
        <fullName evidence="3">ComF family protein</fullName>
    </submittedName>
</protein>
<organism evidence="3 4">
    <name type="scientific">Intestinicryptomonas porci</name>
    <dbReference type="NCBI Taxonomy" id="2926320"/>
    <lineage>
        <taxon>Bacteria</taxon>
        <taxon>Pseudomonadati</taxon>
        <taxon>Verrucomicrobiota</taxon>
        <taxon>Opitutia</taxon>
        <taxon>Opitutales</taxon>
        <taxon>Intestinicryptomonaceae</taxon>
        <taxon>Intestinicryptomonas</taxon>
    </lineage>
</organism>
<feature type="domain" description="Double zinc ribbon" evidence="2">
    <location>
        <begin position="7"/>
        <end position="64"/>
    </location>
</feature>
<name>A0ABU4WHF0_9BACT</name>
<evidence type="ECO:0000256" key="1">
    <source>
        <dbReference type="ARBA" id="ARBA00008007"/>
    </source>
</evidence>